<protein>
    <recommendedName>
        <fullName evidence="2">Acyltransferase 3 domain-containing protein</fullName>
    </recommendedName>
</protein>
<reference evidence="3" key="1">
    <citation type="submission" date="2021-06" db="EMBL/GenBank/DDBJ databases">
        <authorList>
            <person name="Hodson N. C."/>
            <person name="Mongue J. A."/>
            <person name="Jaron S. K."/>
        </authorList>
    </citation>
    <scope>NUCLEOTIDE SEQUENCE</scope>
</reference>
<proteinExistence type="predicted"/>
<dbReference type="Pfam" id="PF01757">
    <property type="entry name" value="Acyl_transf_3"/>
    <property type="match status" value="1"/>
</dbReference>
<feature type="domain" description="Acyltransferase 3" evidence="2">
    <location>
        <begin position="130"/>
        <end position="428"/>
    </location>
</feature>
<name>A0A8J2JIS8_9HEXA</name>
<dbReference type="Proteomes" id="UP000708208">
    <property type="component" value="Unassembled WGS sequence"/>
</dbReference>
<feature type="transmembrane region" description="Helical" evidence="1">
    <location>
        <begin position="346"/>
        <end position="370"/>
    </location>
</feature>
<feature type="transmembrane region" description="Helical" evidence="1">
    <location>
        <begin position="178"/>
        <end position="199"/>
    </location>
</feature>
<keyword evidence="4" id="KW-1185">Reference proteome</keyword>
<feature type="transmembrane region" description="Helical" evidence="1">
    <location>
        <begin position="266"/>
        <end position="286"/>
    </location>
</feature>
<dbReference type="InterPro" id="IPR052728">
    <property type="entry name" value="O2_lipid_transport_reg"/>
</dbReference>
<feature type="transmembrane region" description="Helical" evidence="1">
    <location>
        <begin position="66"/>
        <end position="85"/>
    </location>
</feature>
<keyword evidence="1" id="KW-1133">Transmembrane helix</keyword>
<comment type="caution">
    <text evidence="3">The sequence shown here is derived from an EMBL/GenBank/DDBJ whole genome shotgun (WGS) entry which is preliminary data.</text>
</comment>
<evidence type="ECO:0000313" key="4">
    <source>
        <dbReference type="Proteomes" id="UP000708208"/>
    </source>
</evidence>
<keyword evidence="1" id="KW-0472">Membrane</keyword>
<gene>
    <name evidence="3" type="ORF">AFUS01_LOCUS8342</name>
</gene>
<sequence length="430" mass="48812">MIEYILSSTPPTMLPLMGTCLPSSCSDEDAQQFFNNLHTKIFQDWTGQAVEACTVEEKPPLDAADYCMIVVLASIAALCIVGTAVDVQSVYSTEGKLSKPGKFTKIILAFSFYTNTKKFLMDLKKSLTDMSLALVLNGTPSVDTFFTLSGALVAYNLLKELDKRKGKFNYFMFVIHRYLRLTPTYAIVIGLTATLVPYFGNGPYWFGVEEDNANCRKYWWHNLLYVNNLVKYEARMCYSESWYLANDMQFFVLSPLLIYPLWRFKFIGMGTTCLAAIASIVVPAVVTHQMEWAPTVIYSIPRKNYFQGYYMKPWNRFGTYVVGIILGYILYLRLKNPTKFKSIPKVVVIVGWILSTFLVLGVIFGGMYYFDPENEEETFTSAHSAIYAGIHRQVFSISIAWIVFACVTGNGGWVNSFLSWKVFMPLGRLT</sequence>
<keyword evidence="1" id="KW-0812">Transmembrane</keyword>
<evidence type="ECO:0000256" key="1">
    <source>
        <dbReference type="SAM" id="Phobius"/>
    </source>
</evidence>
<accession>A0A8J2JIS8</accession>
<evidence type="ECO:0000259" key="2">
    <source>
        <dbReference type="Pfam" id="PF01757"/>
    </source>
</evidence>
<feature type="transmembrane region" description="Helical" evidence="1">
    <location>
        <begin position="390"/>
        <end position="414"/>
    </location>
</feature>
<dbReference type="PANTHER" id="PTHR11161">
    <property type="entry name" value="O-ACYLTRANSFERASE"/>
    <property type="match status" value="1"/>
</dbReference>
<feature type="transmembrane region" description="Helical" evidence="1">
    <location>
        <begin position="317"/>
        <end position="334"/>
    </location>
</feature>
<dbReference type="PANTHER" id="PTHR11161:SF0">
    <property type="entry name" value="O-ACYLTRANSFERASE LIKE PROTEIN"/>
    <property type="match status" value="1"/>
</dbReference>
<dbReference type="AlphaFoldDB" id="A0A8J2JIS8"/>
<feature type="non-terminal residue" evidence="3">
    <location>
        <position position="430"/>
    </location>
</feature>
<evidence type="ECO:0000313" key="3">
    <source>
        <dbReference type="EMBL" id="CAG7718992.1"/>
    </source>
</evidence>
<dbReference type="InterPro" id="IPR002656">
    <property type="entry name" value="Acyl_transf_3_dom"/>
</dbReference>
<dbReference type="EMBL" id="CAJVCH010057780">
    <property type="protein sequence ID" value="CAG7718992.1"/>
    <property type="molecule type" value="Genomic_DNA"/>
</dbReference>
<dbReference type="OrthoDB" id="207378at2759"/>
<dbReference type="GO" id="GO:0016747">
    <property type="term" value="F:acyltransferase activity, transferring groups other than amino-acyl groups"/>
    <property type="evidence" value="ECO:0007669"/>
    <property type="project" value="InterPro"/>
</dbReference>
<organism evidence="3 4">
    <name type="scientific">Allacma fusca</name>
    <dbReference type="NCBI Taxonomy" id="39272"/>
    <lineage>
        <taxon>Eukaryota</taxon>
        <taxon>Metazoa</taxon>
        <taxon>Ecdysozoa</taxon>
        <taxon>Arthropoda</taxon>
        <taxon>Hexapoda</taxon>
        <taxon>Collembola</taxon>
        <taxon>Symphypleona</taxon>
        <taxon>Sminthuridae</taxon>
        <taxon>Allacma</taxon>
    </lineage>
</organism>
<feature type="transmembrane region" description="Helical" evidence="1">
    <location>
        <begin position="130"/>
        <end position="158"/>
    </location>
</feature>
<feature type="transmembrane region" description="Helical" evidence="1">
    <location>
        <begin position="241"/>
        <end position="259"/>
    </location>
</feature>